<evidence type="ECO:0000313" key="1">
    <source>
        <dbReference type="EMBL" id="KAJ8679878.1"/>
    </source>
</evidence>
<sequence>MSFKDDFNVFVGGKSGIFKGVKVKEKSLVMKNIQNLISITDNHEVTHMTWGDCDEREILMACGSKNVRSVKTYDTEHHAFKTSFICDVGEGSINGIARYSGKILTAVQSGHIKLWNHDKNDEYLVNVGENLFRMRQSHHQENIIATGGLENPLKLFDLEKKANTFTAKNVSHDWLQLRVPVCINDLCFLDNDKQIATGGKYGHIRFYDTKAQRRPVINLELKEESVLAIAACPQKKQIVCGTGKGRLNLIDLRKTGQILNTYKGPVGGVSAVAMSKVEPCLVSISLDRYLYVHDLHSKALLKKVYLTSKLSSMVLRSEFSLKETEKQETSYNSENDGDSIFEGSEEEYSNSNDDEEM</sequence>
<dbReference type="Proteomes" id="UP001239111">
    <property type="component" value="Chromosome 2"/>
</dbReference>
<dbReference type="EMBL" id="CM056742">
    <property type="protein sequence ID" value="KAJ8679878.1"/>
    <property type="molecule type" value="Genomic_DNA"/>
</dbReference>
<reference evidence="1" key="1">
    <citation type="submission" date="2023-04" db="EMBL/GenBank/DDBJ databases">
        <title>A chromosome-level genome assembly of the parasitoid wasp Eretmocerus hayati.</title>
        <authorList>
            <person name="Zhong Y."/>
            <person name="Liu S."/>
            <person name="Liu Y."/>
        </authorList>
    </citation>
    <scope>NUCLEOTIDE SEQUENCE</scope>
    <source>
        <strain evidence="1">ZJU_SS_LIU_2023</strain>
    </source>
</reference>
<keyword evidence="2" id="KW-1185">Reference proteome</keyword>
<name>A0ACC2P9V8_9HYME</name>
<gene>
    <name evidence="1" type="ORF">QAD02_015665</name>
</gene>
<evidence type="ECO:0000313" key="2">
    <source>
        <dbReference type="Proteomes" id="UP001239111"/>
    </source>
</evidence>
<comment type="caution">
    <text evidence="1">The sequence shown here is derived from an EMBL/GenBank/DDBJ whole genome shotgun (WGS) entry which is preliminary data.</text>
</comment>
<organism evidence="1 2">
    <name type="scientific">Eretmocerus hayati</name>
    <dbReference type="NCBI Taxonomy" id="131215"/>
    <lineage>
        <taxon>Eukaryota</taxon>
        <taxon>Metazoa</taxon>
        <taxon>Ecdysozoa</taxon>
        <taxon>Arthropoda</taxon>
        <taxon>Hexapoda</taxon>
        <taxon>Insecta</taxon>
        <taxon>Pterygota</taxon>
        <taxon>Neoptera</taxon>
        <taxon>Endopterygota</taxon>
        <taxon>Hymenoptera</taxon>
        <taxon>Apocrita</taxon>
        <taxon>Proctotrupomorpha</taxon>
        <taxon>Chalcidoidea</taxon>
        <taxon>Aphelinidae</taxon>
        <taxon>Aphelininae</taxon>
        <taxon>Eretmocerus</taxon>
    </lineage>
</organism>
<accession>A0ACC2P9V8</accession>
<protein>
    <submittedName>
        <fullName evidence="1">Uncharacterized protein</fullName>
    </submittedName>
</protein>
<proteinExistence type="predicted"/>